<gene>
    <name evidence="5" type="ORF">QJS10_CPB11g01254</name>
</gene>
<evidence type="ECO:0000256" key="4">
    <source>
        <dbReference type="ARBA" id="ARBA00023274"/>
    </source>
</evidence>
<evidence type="ECO:0000256" key="2">
    <source>
        <dbReference type="ARBA" id="ARBA00011266"/>
    </source>
</evidence>
<dbReference type="GO" id="GO:0043021">
    <property type="term" value="F:ribonucleoprotein complex binding"/>
    <property type="evidence" value="ECO:0007669"/>
    <property type="project" value="TreeGrafter"/>
</dbReference>
<evidence type="ECO:0000256" key="3">
    <source>
        <dbReference type="ARBA" id="ARBA00022980"/>
    </source>
</evidence>
<dbReference type="PANTHER" id="PTHR45696">
    <property type="entry name" value="60S ACIDIC RIBOSOMAL PROTEIN P1"/>
    <property type="match status" value="1"/>
</dbReference>
<dbReference type="AlphaFoldDB" id="A0AAV9DS93"/>
<dbReference type="Proteomes" id="UP001180020">
    <property type="component" value="Unassembled WGS sequence"/>
</dbReference>
<accession>A0AAV9DS93</accession>
<evidence type="ECO:0000256" key="1">
    <source>
        <dbReference type="ARBA" id="ARBA00005436"/>
    </source>
</evidence>
<keyword evidence="6" id="KW-1185">Reference proteome</keyword>
<keyword evidence="4" id="KW-0687">Ribonucleoprotein</keyword>
<sequence>MEDDEEEGEPNTSLSRWLFILSSLTSVLQSEKIHTLIKAEDVSIDSYWLGLFAKLFKDLIFNVGSGGGAAPVAVAAPAAVGGGAAPVFEEKKGLE</sequence>
<name>A0AAV9DS93_ACOCL</name>
<keyword evidence="3" id="KW-0689">Ribosomal protein</keyword>
<comment type="subunit">
    <text evidence="2">P1 and P2 exist as dimers at the large ribosomal subunit.</text>
</comment>
<reference evidence="5" key="2">
    <citation type="submission" date="2023-06" db="EMBL/GenBank/DDBJ databases">
        <authorList>
            <person name="Ma L."/>
            <person name="Liu K.-W."/>
            <person name="Li Z."/>
            <person name="Hsiao Y.-Y."/>
            <person name="Qi Y."/>
            <person name="Fu T."/>
            <person name="Tang G."/>
            <person name="Zhang D."/>
            <person name="Sun W.-H."/>
            <person name="Liu D.-K."/>
            <person name="Li Y."/>
            <person name="Chen G.-Z."/>
            <person name="Liu X.-D."/>
            <person name="Liao X.-Y."/>
            <person name="Jiang Y.-T."/>
            <person name="Yu X."/>
            <person name="Hao Y."/>
            <person name="Huang J."/>
            <person name="Zhao X.-W."/>
            <person name="Ke S."/>
            <person name="Chen Y.-Y."/>
            <person name="Wu W.-L."/>
            <person name="Hsu J.-L."/>
            <person name="Lin Y.-F."/>
            <person name="Huang M.-D."/>
            <person name="Li C.-Y."/>
            <person name="Huang L."/>
            <person name="Wang Z.-W."/>
            <person name="Zhao X."/>
            <person name="Zhong W.-Y."/>
            <person name="Peng D.-H."/>
            <person name="Ahmad S."/>
            <person name="Lan S."/>
            <person name="Zhang J.-S."/>
            <person name="Tsai W.-C."/>
            <person name="Van De Peer Y."/>
            <person name="Liu Z.-J."/>
        </authorList>
    </citation>
    <scope>NUCLEOTIDE SEQUENCE</scope>
    <source>
        <strain evidence="5">CP</strain>
        <tissue evidence="5">Leaves</tissue>
    </source>
</reference>
<dbReference type="GO" id="GO:0003735">
    <property type="term" value="F:structural constituent of ribosome"/>
    <property type="evidence" value="ECO:0007669"/>
    <property type="project" value="TreeGrafter"/>
</dbReference>
<reference evidence="5" key="1">
    <citation type="journal article" date="2023" name="Nat. Commun.">
        <title>Diploid and tetraploid genomes of Acorus and the evolution of monocots.</title>
        <authorList>
            <person name="Ma L."/>
            <person name="Liu K.W."/>
            <person name="Li Z."/>
            <person name="Hsiao Y.Y."/>
            <person name="Qi Y."/>
            <person name="Fu T."/>
            <person name="Tang G.D."/>
            <person name="Zhang D."/>
            <person name="Sun W.H."/>
            <person name="Liu D.K."/>
            <person name="Li Y."/>
            <person name="Chen G.Z."/>
            <person name="Liu X.D."/>
            <person name="Liao X.Y."/>
            <person name="Jiang Y.T."/>
            <person name="Yu X."/>
            <person name="Hao Y."/>
            <person name="Huang J."/>
            <person name="Zhao X.W."/>
            <person name="Ke S."/>
            <person name="Chen Y.Y."/>
            <person name="Wu W.L."/>
            <person name="Hsu J.L."/>
            <person name="Lin Y.F."/>
            <person name="Huang M.D."/>
            <person name="Li C.Y."/>
            <person name="Huang L."/>
            <person name="Wang Z.W."/>
            <person name="Zhao X."/>
            <person name="Zhong W.Y."/>
            <person name="Peng D.H."/>
            <person name="Ahmad S."/>
            <person name="Lan S."/>
            <person name="Zhang J.S."/>
            <person name="Tsai W.C."/>
            <person name="Van de Peer Y."/>
            <person name="Liu Z.J."/>
        </authorList>
    </citation>
    <scope>NUCLEOTIDE SEQUENCE</scope>
    <source>
        <strain evidence="5">CP</strain>
    </source>
</reference>
<dbReference type="Gene3D" id="1.10.10.1410">
    <property type="match status" value="1"/>
</dbReference>
<dbReference type="InterPro" id="IPR038716">
    <property type="entry name" value="P1/P2_N_sf"/>
</dbReference>
<dbReference type="GO" id="GO:0030295">
    <property type="term" value="F:protein kinase activator activity"/>
    <property type="evidence" value="ECO:0007669"/>
    <property type="project" value="TreeGrafter"/>
</dbReference>
<dbReference type="Pfam" id="PF00428">
    <property type="entry name" value="Ribosomal_60s"/>
    <property type="match status" value="1"/>
</dbReference>
<proteinExistence type="inferred from homology"/>
<organism evidence="5 6">
    <name type="scientific">Acorus calamus</name>
    <name type="common">Sweet flag</name>
    <dbReference type="NCBI Taxonomy" id="4465"/>
    <lineage>
        <taxon>Eukaryota</taxon>
        <taxon>Viridiplantae</taxon>
        <taxon>Streptophyta</taxon>
        <taxon>Embryophyta</taxon>
        <taxon>Tracheophyta</taxon>
        <taxon>Spermatophyta</taxon>
        <taxon>Magnoliopsida</taxon>
        <taxon>Liliopsida</taxon>
        <taxon>Acoraceae</taxon>
        <taxon>Acorus</taxon>
    </lineage>
</organism>
<dbReference type="PANTHER" id="PTHR45696:SF10">
    <property type="entry name" value="LARGE RIBOSOMAL SUBUNIT PROTEIN P1"/>
    <property type="match status" value="1"/>
</dbReference>
<evidence type="ECO:0000313" key="6">
    <source>
        <dbReference type="Proteomes" id="UP001180020"/>
    </source>
</evidence>
<comment type="similarity">
    <text evidence="1">Belongs to the eukaryotic ribosomal protein P1/P2 family.</text>
</comment>
<dbReference type="GO" id="GO:0002181">
    <property type="term" value="P:cytoplasmic translation"/>
    <property type="evidence" value="ECO:0007669"/>
    <property type="project" value="TreeGrafter"/>
</dbReference>
<comment type="caution">
    <text evidence="5">The sequence shown here is derived from an EMBL/GenBank/DDBJ whole genome shotgun (WGS) entry which is preliminary data.</text>
</comment>
<dbReference type="GO" id="GO:0022625">
    <property type="term" value="C:cytosolic large ribosomal subunit"/>
    <property type="evidence" value="ECO:0007669"/>
    <property type="project" value="TreeGrafter"/>
</dbReference>
<protein>
    <submittedName>
        <fullName evidence="5">Uncharacterized protein</fullName>
    </submittedName>
</protein>
<evidence type="ECO:0000313" key="5">
    <source>
        <dbReference type="EMBL" id="KAK1303776.1"/>
    </source>
</evidence>
<dbReference type="EMBL" id="JAUJYO010000011">
    <property type="protein sequence ID" value="KAK1303776.1"/>
    <property type="molecule type" value="Genomic_DNA"/>
</dbReference>